<evidence type="ECO:0000313" key="5">
    <source>
        <dbReference type="EMBL" id="SNQ28422.1"/>
    </source>
</evidence>
<evidence type="ECO:0000256" key="1">
    <source>
        <dbReference type="ARBA" id="ARBA00022481"/>
    </source>
</evidence>
<keyword evidence="1" id="KW-0488">Methylation</keyword>
<dbReference type="GO" id="GO:0015628">
    <property type="term" value="P:protein secretion by the type II secretion system"/>
    <property type="evidence" value="ECO:0007669"/>
    <property type="project" value="InterPro"/>
</dbReference>
<accession>A0A217EDT6</accession>
<dbReference type="InterPro" id="IPR012902">
    <property type="entry name" value="N_methyl_site"/>
</dbReference>
<keyword evidence="4" id="KW-0472">Membrane</keyword>
<organism evidence="5 6">
    <name type="scientific">Acinetobacter apis</name>
    <dbReference type="NCBI Taxonomy" id="1229165"/>
    <lineage>
        <taxon>Bacteria</taxon>
        <taxon>Pseudomonadati</taxon>
        <taxon>Pseudomonadota</taxon>
        <taxon>Gammaproteobacteria</taxon>
        <taxon>Moraxellales</taxon>
        <taxon>Moraxellaceae</taxon>
        <taxon>Acinetobacter</taxon>
    </lineage>
</organism>
<evidence type="ECO:0000313" key="6">
    <source>
        <dbReference type="Proteomes" id="UP000243463"/>
    </source>
</evidence>
<dbReference type="Gene3D" id="3.30.700.10">
    <property type="entry name" value="Glycoprotein, Type 4 Pilin"/>
    <property type="match status" value="1"/>
</dbReference>
<proteinExistence type="predicted"/>
<dbReference type="SUPFAM" id="SSF54523">
    <property type="entry name" value="Pili subunits"/>
    <property type="match status" value="1"/>
</dbReference>
<dbReference type="Proteomes" id="UP000243463">
    <property type="component" value="Unassembled WGS sequence"/>
</dbReference>
<evidence type="ECO:0000256" key="2">
    <source>
        <dbReference type="SAM" id="Coils"/>
    </source>
</evidence>
<dbReference type="NCBIfam" id="TIGR02532">
    <property type="entry name" value="IV_pilin_GFxxxE"/>
    <property type="match status" value="1"/>
</dbReference>
<gene>
    <name evidence="5" type="ORF">SAMN05444584_0342</name>
</gene>
<dbReference type="PROSITE" id="PS00409">
    <property type="entry name" value="PROKAR_NTER_METHYL"/>
    <property type="match status" value="1"/>
</dbReference>
<feature type="transmembrane region" description="Helical" evidence="4">
    <location>
        <begin position="12"/>
        <end position="32"/>
    </location>
</feature>
<dbReference type="EMBL" id="FZLN01000001">
    <property type="protein sequence ID" value="SNQ28422.1"/>
    <property type="molecule type" value="Genomic_DNA"/>
</dbReference>
<reference evidence="6" key="1">
    <citation type="submission" date="2017-06" db="EMBL/GenBank/DDBJ databases">
        <authorList>
            <person name="Varghese N."/>
            <person name="Submissions S."/>
        </authorList>
    </citation>
    <scope>NUCLEOTIDE SEQUENCE [LARGE SCALE GENOMIC DNA]</scope>
    <source>
        <strain evidence="6">ANC 5114</strain>
    </source>
</reference>
<dbReference type="InterPro" id="IPR045584">
    <property type="entry name" value="Pilin-like"/>
</dbReference>
<dbReference type="InterPro" id="IPR000983">
    <property type="entry name" value="Bac_GSPG_pilin"/>
</dbReference>
<feature type="compositionally biased region" description="Polar residues" evidence="3">
    <location>
        <begin position="148"/>
        <end position="158"/>
    </location>
</feature>
<keyword evidence="2" id="KW-0175">Coiled coil</keyword>
<protein>
    <submittedName>
        <fullName evidence="5">General secretion pathway protein G</fullName>
    </submittedName>
</protein>
<feature type="region of interest" description="Disordered" evidence="3">
    <location>
        <begin position="130"/>
        <end position="158"/>
    </location>
</feature>
<dbReference type="RefSeq" id="WP_088822454.1">
    <property type="nucleotide sequence ID" value="NZ_FZLN01000001.1"/>
</dbReference>
<name>A0A217EDT6_9GAMM</name>
<keyword evidence="4" id="KW-1133">Transmembrane helix</keyword>
<sequence>MKQFCVRGFTLVEILVTLTLISLIASMAFPLIQLDQKRQQERELKEALSQIRTALDRYKQAADEGRIYMAVDSSGYPKKLSDLVDGVPDLKDIKGRKIYFLRRIPTDPFVPDQTVGVNSWALRSYASPPTAPEAGDDVYDVHSKSKKSSLNGTTYDTW</sequence>
<feature type="coiled-coil region" evidence="2">
    <location>
        <begin position="34"/>
        <end position="64"/>
    </location>
</feature>
<evidence type="ECO:0000256" key="3">
    <source>
        <dbReference type="SAM" id="MobiDB-lite"/>
    </source>
</evidence>
<dbReference type="GO" id="GO:0015627">
    <property type="term" value="C:type II protein secretion system complex"/>
    <property type="evidence" value="ECO:0007669"/>
    <property type="project" value="InterPro"/>
</dbReference>
<dbReference type="PRINTS" id="PR00813">
    <property type="entry name" value="BCTERIALGSPG"/>
</dbReference>
<evidence type="ECO:0000256" key="4">
    <source>
        <dbReference type="SAM" id="Phobius"/>
    </source>
</evidence>
<dbReference type="Pfam" id="PF07963">
    <property type="entry name" value="N_methyl"/>
    <property type="match status" value="1"/>
</dbReference>
<keyword evidence="6" id="KW-1185">Reference proteome</keyword>
<dbReference type="OrthoDB" id="9790526at2"/>
<dbReference type="AlphaFoldDB" id="A0A217EDT6"/>
<keyword evidence="4" id="KW-0812">Transmembrane</keyword>